<reference evidence="1 2" key="1">
    <citation type="submission" date="2007-04" db="EMBL/GenBank/DDBJ databases">
        <authorList>
            <person name="Fulton L."/>
            <person name="Clifton S."/>
            <person name="Fulton B."/>
            <person name="Xu J."/>
            <person name="Minx P."/>
            <person name="Pepin K.H."/>
            <person name="Johnson M."/>
            <person name="Thiruvilangam P."/>
            <person name="Bhonagiri V."/>
            <person name="Nash W.E."/>
            <person name="Mardis E.R."/>
            <person name="Wilson R.K."/>
        </authorList>
    </citation>
    <scope>NUCLEOTIDE SEQUENCE [LARGE SCALE GENOMIC DNA]</scope>
    <source>
        <strain evidence="1 2">ATCC 29149</strain>
    </source>
</reference>
<evidence type="ECO:0000313" key="2">
    <source>
        <dbReference type="Proteomes" id="UP000004410"/>
    </source>
</evidence>
<dbReference type="PaxDb" id="411470-RUMGNA_03673"/>
<proteinExistence type="predicted"/>
<gene>
    <name evidence="1" type="ORF">RUMGNA_03673</name>
</gene>
<dbReference type="EMBL" id="AAYG02000032">
    <property type="protein sequence ID" value="EDN76050.1"/>
    <property type="molecule type" value="Genomic_DNA"/>
</dbReference>
<sequence length="33" mass="3536">MIGKKADVQGAPDAAEAAADVIVKWNRQRNPSK</sequence>
<protein>
    <submittedName>
        <fullName evidence="1">Uncharacterized protein</fullName>
    </submittedName>
</protein>
<dbReference type="AlphaFoldDB" id="A7B7V7"/>
<dbReference type="Proteomes" id="UP000004410">
    <property type="component" value="Unassembled WGS sequence"/>
</dbReference>
<accession>A7B7V7</accession>
<reference evidence="1 2" key="2">
    <citation type="submission" date="2007-06" db="EMBL/GenBank/DDBJ databases">
        <title>Draft genome sequence of Ruminococcus gnavus (ATCC 29149).</title>
        <authorList>
            <person name="Sudarsanam P."/>
            <person name="Ley R."/>
            <person name="Guruge J."/>
            <person name="Turnbaugh P.J."/>
            <person name="Mahowald M."/>
            <person name="Liep D."/>
            <person name="Gordon J."/>
        </authorList>
    </citation>
    <scope>NUCLEOTIDE SEQUENCE [LARGE SCALE GENOMIC DNA]</scope>
    <source>
        <strain evidence="1 2">ATCC 29149</strain>
    </source>
</reference>
<comment type="caution">
    <text evidence="1">The sequence shown here is derived from an EMBL/GenBank/DDBJ whole genome shotgun (WGS) entry which is preliminary data.</text>
</comment>
<evidence type="ECO:0000313" key="1">
    <source>
        <dbReference type="EMBL" id="EDN76050.1"/>
    </source>
</evidence>
<organism evidence="1 2">
    <name type="scientific">Mediterraneibacter gnavus (strain ATCC 29149 / DSM 114966 / JCM 6515 / VPI C7-9)</name>
    <name type="common">Ruminococcus gnavus</name>
    <dbReference type="NCBI Taxonomy" id="411470"/>
    <lineage>
        <taxon>Bacteria</taxon>
        <taxon>Bacillati</taxon>
        <taxon>Bacillota</taxon>
        <taxon>Clostridia</taxon>
        <taxon>Lachnospirales</taxon>
        <taxon>Lachnospiraceae</taxon>
        <taxon>Mediterraneibacter</taxon>
    </lineage>
</organism>
<name>A7B7V7_MEDG7</name>